<evidence type="ECO:0000313" key="9">
    <source>
        <dbReference type="EMBL" id="GIL39490.1"/>
    </source>
</evidence>
<evidence type="ECO:0000256" key="7">
    <source>
        <dbReference type="ARBA" id="ARBA00023239"/>
    </source>
</evidence>
<dbReference type="GO" id="GO:0106300">
    <property type="term" value="P:protein-DNA covalent cross-linking repair"/>
    <property type="evidence" value="ECO:0007669"/>
    <property type="project" value="InterPro"/>
</dbReference>
<dbReference type="InterPro" id="IPR003738">
    <property type="entry name" value="SRAP"/>
</dbReference>
<dbReference type="EMBL" id="BOPV01000001">
    <property type="protein sequence ID" value="GIL39490.1"/>
    <property type="molecule type" value="Genomic_DNA"/>
</dbReference>
<gene>
    <name evidence="9" type="ORF">TMPK1_17270</name>
</gene>
<dbReference type="Pfam" id="PF02586">
    <property type="entry name" value="SRAP"/>
    <property type="match status" value="1"/>
</dbReference>
<dbReference type="EC" id="3.4.-.-" evidence="8"/>
<dbReference type="PANTHER" id="PTHR13604">
    <property type="entry name" value="DC12-RELATED"/>
    <property type="match status" value="1"/>
</dbReference>
<sequence length="224" mass="24447">MCARAALTKTASELAKLFGTKGTNLPNIRARWNLCPTDTAPIVRDGGGGERELVSAIWDYRDGKVATLKGRRPLINLRGESFRGTRSFATSRCLVPVDGFYEFRKTGAKPLPYYFTRQDGGAFALGGVWSLWQGETETLLTYAVLTVAPNHLVGAIHDRMPLVIDESNWGAWLNAPADQAAKLVATNKMDGYERRPVSTRVNSVKNDDASLIEPVADAGTDLFG</sequence>
<dbReference type="Gene3D" id="3.90.1680.10">
    <property type="entry name" value="SOS response associated peptidase-like"/>
    <property type="match status" value="1"/>
</dbReference>
<dbReference type="InterPro" id="IPR036590">
    <property type="entry name" value="SRAP-like"/>
</dbReference>
<evidence type="ECO:0000256" key="8">
    <source>
        <dbReference type="RuleBase" id="RU364100"/>
    </source>
</evidence>
<name>A0A8S8XEG1_9PROT</name>
<keyword evidence="3" id="KW-0227">DNA damage</keyword>
<comment type="caution">
    <text evidence="9">The sequence shown here is derived from an EMBL/GenBank/DDBJ whole genome shotgun (WGS) entry which is preliminary data.</text>
</comment>
<proteinExistence type="inferred from homology"/>
<evidence type="ECO:0000256" key="2">
    <source>
        <dbReference type="ARBA" id="ARBA00022670"/>
    </source>
</evidence>
<dbReference type="SUPFAM" id="SSF143081">
    <property type="entry name" value="BB1717-like"/>
    <property type="match status" value="1"/>
</dbReference>
<accession>A0A8S8XEG1</accession>
<protein>
    <recommendedName>
        <fullName evidence="8">Abasic site processing protein</fullName>
        <ecNumber evidence="8">3.4.-.-</ecNumber>
    </recommendedName>
</protein>
<keyword evidence="5" id="KW-0190">Covalent protein-DNA linkage</keyword>
<dbReference type="AlphaFoldDB" id="A0A8S8XEG1"/>
<organism evidence="9 10">
    <name type="scientific">Roseiterribacter gracilis</name>
    <dbReference type="NCBI Taxonomy" id="2812848"/>
    <lineage>
        <taxon>Bacteria</taxon>
        <taxon>Pseudomonadati</taxon>
        <taxon>Pseudomonadota</taxon>
        <taxon>Alphaproteobacteria</taxon>
        <taxon>Rhodospirillales</taxon>
        <taxon>Roseiterribacteraceae</taxon>
        <taxon>Roseiterribacter</taxon>
    </lineage>
</organism>
<dbReference type="GO" id="GO:0016829">
    <property type="term" value="F:lyase activity"/>
    <property type="evidence" value="ECO:0007669"/>
    <property type="project" value="UniProtKB-KW"/>
</dbReference>
<keyword evidence="6" id="KW-0238">DNA-binding</keyword>
<keyword evidence="4 8" id="KW-0378">Hydrolase</keyword>
<evidence type="ECO:0000313" key="10">
    <source>
        <dbReference type="Proteomes" id="UP000681075"/>
    </source>
</evidence>
<dbReference type="PANTHER" id="PTHR13604:SF0">
    <property type="entry name" value="ABASIC SITE PROCESSING PROTEIN HMCES"/>
    <property type="match status" value="1"/>
</dbReference>
<evidence type="ECO:0000256" key="4">
    <source>
        <dbReference type="ARBA" id="ARBA00022801"/>
    </source>
</evidence>
<evidence type="ECO:0000256" key="1">
    <source>
        <dbReference type="ARBA" id="ARBA00008136"/>
    </source>
</evidence>
<evidence type="ECO:0000256" key="3">
    <source>
        <dbReference type="ARBA" id="ARBA00022763"/>
    </source>
</evidence>
<comment type="similarity">
    <text evidence="1 8">Belongs to the SOS response-associated peptidase family.</text>
</comment>
<dbReference type="GO" id="GO:0003697">
    <property type="term" value="F:single-stranded DNA binding"/>
    <property type="evidence" value="ECO:0007669"/>
    <property type="project" value="InterPro"/>
</dbReference>
<evidence type="ECO:0000256" key="5">
    <source>
        <dbReference type="ARBA" id="ARBA00023124"/>
    </source>
</evidence>
<keyword evidence="10" id="KW-1185">Reference proteome</keyword>
<keyword evidence="2 8" id="KW-0645">Protease</keyword>
<keyword evidence="7" id="KW-0456">Lyase</keyword>
<dbReference type="RefSeq" id="WP_420242593.1">
    <property type="nucleotide sequence ID" value="NZ_BOPV01000001.1"/>
</dbReference>
<dbReference type="GO" id="GO:0008233">
    <property type="term" value="F:peptidase activity"/>
    <property type="evidence" value="ECO:0007669"/>
    <property type="project" value="UniProtKB-KW"/>
</dbReference>
<dbReference type="GO" id="GO:0006508">
    <property type="term" value="P:proteolysis"/>
    <property type="evidence" value="ECO:0007669"/>
    <property type="project" value="UniProtKB-KW"/>
</dbReference>
<evidence type="ECO:0000256" key="6">
    <source>
        <dbReference type="ARBA" id="ARBA00023125"/>
    </source>
</evidence>
<reference evidence="9" key="1">
    <citation type="submission" date="2021-02" db="EMBL/GenBank/DDBJ databases">
        <title>Genome sequence of Rhodospirillales sp. strain TMPK1 isolated from soil.</title>
        <authorList>
            <person name="Nakai R."/>
            <person name="Kusada H."/>
            <person name="Tamaki H."/>
        </authorList>
    </citation>
    <scope>NUCLEOTIDE SEQUENCE</scope>
    <source>
        <strain evidence="9">TMPK1</strain>
    </source>
</reference>
<dbReference type="Proteomes" id="UP000681075">
    <property type="component" value="Unassembled WGS sequence"/>
</dbReference>